<keyword evidence="8 10" id="KW-0472">Membrane</keyword>
<proteinExistence type="inferred from homology"/>
<feature type="transmembrane region" description="Helical" evidence="10">
    <location>
        <begin position="643"/>
        <end position="661"/>
    </location>
</feature>
<organism evidence="11 12">
    <name type="scientific">Aphis craccivora</name>
    <name type="common">Cowpea aphid</name>
    <dbReference type="NCBI Taxonomy" id="307492"/>
    <lineage>
        <taxon>Eukaryota</taxon>
        <taxon>Metazoa</taxon>
        <taxon>Ecdysozoa</taxon>
        <taxon>Arthropoda</taxon>
        <taxon>Hexapoda</taxon>
        <taxon>Insecta</taxon>
        <taxon>Pterygota</taxon>
        <taxon>Neoptera</taxon>
        <taxon>Paraneoptera</taxon>
        <taxon>Hemiptera</taxon>
        <taxon>Sternorrhyncha</taxon>
        <taxon>Aphidomorpha</taxon>
        <taxon>Aphidoidea</taxon>
        <taxon>Aphididae</taxon>
        <taxon>Aphidini</taxon>
        <taxon>Aphis</taxon>
        <taxon>Aphis</taxon>
    </lineage>
</organism>
<dbReference type="Proteomes" id="UP000478052">
    <property type="component" value="Unassembled WGS sequence"/>
</dbReference>
<evidence type="ECO:0000256" key="1">
    <source>
        <dbReference type="ARBA" id="ARBA00004141"/>
    </source>
</evidence>
<dbReference type="FunFam" id="1.20.1250.20:FF:000049">
    <property type="entry name" value="Solute carrier family 15 member 2"/>
    <property type="match status" value="2"/>
</dbReference>
<dbReference type="GO" id="GO:0006857">
    <property type="term" value="P:oligopeptide transport"/>
    <property type="evidence" value="ECO:0007669"/>
    <property type="project" value="InterPro"/>
</dbReference>
<feature type="transmembrane region" description="Helical" evidence="10">
    <location>
        <begin position="1021"/>
        <end position="1040"/>
    </location>
</feature>
<dbReference type="GO" id="GO:0016020">
    <property type="term" value="C:membrane"/>
    <property type="evidence" value="ECO:0007669"/>
    <property type="project" value="UniProtKB-SubCell"/>
</dbReference>
<dbReference type="GO" id="GO:0015031">
    <property type="term" value="P:protein transport"/>
    <property type="evidence" value="ECO:0007669"/>
    <property type="project" value="UniProtKB-KW"/>
</dbReference>
<name>A0A6G0ZIX7_APHCR</name>
<evidence type="ECO:0000256" key="4">
    <source>
        <dbReference type="ARBA" id="ARBA00022692"/>
    </source>
</evidence>
<accession>A0A6G0ZIX7</accession>
<evidence type="ECO:0000313" key="12">
    <source>
        <dbReference type="Proteomes" id="UP000478052"/>
    </source>
</evidence>
<dbReference type="InterPro" id="IPR000109">
    <property type="entry name" value="POT_fam"/>
</dbReference>
<feature type="transmembrane region" description="Helical" evidence="10">
    <location>
        <begin position="614"/>
        <end position="636"/>
    </location>
</feature>
<feature type="transmembrane region" description="Helical" evidence="10">
    <location>
        <begin position="54"/>
        <end position="73"/>
    </location>
</feature>
<comment type="similarity">
    <text evidence="2">Belongs to the major facilitator superfamily. Proton-dependent oligopeptide transporter (POT/PTR) (TC 2.A.17) family.</text>
</comment>
<dbReference type="InterPro" id="IPR018456">
    <property type="entry name" value="PTR2_symporter_CS"/>
</dbReference>
<keyword evidence="3" id="KW-0813">Transport</keyword>
<keyword evidence="7 10" id="KW-1133">Transmembrane helix</keyword>
<dbReference type="PANTHER" id="PTHR11654">
    <property type="entry name" value="OLIGOPEPTIDE TRANSPORTER-RELATED"/>
    <property type="match status" value="1"/>
</dbReference>
<dbReference type="Pfam" id="PF00854">
    <property type="entry name" value="PTR2"/>
    <property type="match status" value="2"/>
</dbReference>
<keyword evidence="6" id="KW-0653">Protein transport</keyword>
<dbReference type="Gene3D" id="1.20.1250.20">
    <property type="entry name" value="MFS general substrate transporter like domains"/>
    <property type="match status" value="4"/>
</dbReference>
<dbReference type="GO" id="GO:0022857">
    <property type="term" value="F:transmembrane transporter activity"/>
    <property type="evidence" value="ECO:0007669"/>
    <property type="project" value="InterPro"/>
</dbReference>
<feature type="transmembrane region" description="Helical" evidence="10">
    <location>
        <begin position="989"/>
        <end position="1009"/>
    </location>
</feature>
<evidence type="ECO:0000256" key="8">
    <source>
        <dbReference type="ARBA" id="ARBA00023136"/>
    </source>
</evidence>
<feature type="transmembrane region" description="Helical" evidence="10">
    <location>
        <begin position="757"/>
        <end position="779"/>
    </location>
</feature>
<evidence type="ECO:0000256" key="3">
    <source>
        <dbReference type="ARBA" id="ARBA00022448"/>
    </source>
</evidence>
<evidence type="ECO:0000256" key="5">
    <source>
        <dbReference type="ARBA" id="ARBA00022856"/>
    </source>
</evidence>
<evidence type="ECO:0000313" key="11">
    <source>
        <dbReference type="EMBL" id="KAF0771136.1"/>
    </source>
</evidence>
<feature type="transmembrane region" description="Helical" evidence="10">
    <location>
        <begin position="317"/>
        <end position="339"/>
    </location>
</feature>
<feature type="transmembrane region" description="Helical" evidence="10">
    <location>
        <begin position="822"/>
        <end position="842"/>
    </location>
</feature>
<sequence length="1304" mass="147959">MEFSVKYPQSTWLIVISEFCERFTYFGLRTILVLYLTTILKFNGDESTVIYHSFIFLAYFIPVPCAILGDSYWGKFKTIIYFSSVYVLGCIVLNGASIADIMFSLDVQKIIALFAFFLISIGTGGIKPCIFAFSGDQFQLPQQEKQLQYFTTKFASAVKTGGLISTFLMPELRQSLHCFGRDTCYPLVFGVTAVTMFSSIVIFTAGKNIYVKKQPERNGLTRTIGCIFYALRTKITSTVPHKTHWLENAKEKYTESEISDTRSILDVLCVFSAYPVFWSLYELPGSKWTLQAMLMNGRVDFLDWTIKPDQMQMLGPLFGMIVLVLLDVVFYPMFAAIGIRKPLQRLTFCGGLAVIAFSIASLLQFKIIGNTTEIKSGQGHINIYNGFDCNVFLRSKSIHVQEHIGPLEMFHVSHTVVSQNVTEEDVVEITLSFESNCNFVPKNYEFNTTATIIEGKMISYHLARLNKNTIALNRIGVFDSLVKEKFGYPNLRILFDYTFDFVDNITLNKADHNSLTSYYISSFRGMNFNTIKVGKYNIFYNGQMLPTPPLDIIPATFYTLTLQRNGDKMDVRLFTKDEGNYIHIIWQLPQYLFISIADIIFEVTAPKSMKSSTAAISLSTIALGNLLVVIISTISIKNQAHEFLLYSGLMFADTLLLAYFSNDNMLVNVLRTWKRSDHLYNKYPKSIWFIVLNELCERFTYYGMRTILVLYLTTVLKFNGEDSTIIYHSFVFLAYFMPLPGAILADSYWGKFKTITCLSAVYALGNIVLTGSSMADMFSIDIQRIFALLGLFFISTGTGGIKPCVFTFGGDQFRLPQQEKQLLHYATKFTIAINVGALMSTFLTPELRQSVHCFGKDTCFPLAFGVPAVLMLTAIAIFLSGKNMYMKKKPEQNVIARTFGCIFYALRTKITSRVSCQNHWLENAKGVYTETEISDTKTALEVIRVFVAFPVFWSLYEQQGSRWTLQATLMNGRVEFLDWTIKPDQMQTLVPLFGLTFLVLFDVAFYPLLAMVGIRKPLQKLTFGGVMAVVAFIFAALLQFKIFGNTNEIPSGQGRLNIYNGFDCKVYLRSRTLDLQDHINSLEMINITHAVVSRNDLFITFEFEPECPFVPDKYEFDATVTVIEGKENSYYLANSNTNAIALNQVGIPENLVKDKFGNPNLRILIDYTFNFDDNITLNSVDQNSFTSYPIFLFRGMNFNAAKVGKYNLVHNGKPLSIPHIDIKPATFYTLTIQRNGDKMDVRLFAGHEGNHIHILWQLPQYLCMITADVIFVVTTLEFSFTEAPINIKSFISAIMWFIGAKISS</sequence>
<feature type="transmembrane region" description="Helical" evidence="10">
    <location>
        <begin position="79"/>
        <end position="103"/>
    </location>
</feature>
<keyword evidence="5" id="KW-0571">Peptide transport</keyword>
<dbReference type="EMBL" id="VUJU01000330">
    <property type="protein sequence ID" value="KAF0771136.1"/>
    <property type="molecule type" value="Genomic_DNA"/>
</dbReference>
<evidence type="ECO:0000256" key="9">
    <source>
        <dbReference type="ARBA" id="ARBA00078114"/>
    </source>
</evidence>
<feature type="transmembrane region" description="Helical" evidence="10">
    <location>
        <begin position="185"/>
        <end position="205"/>
    </location>
</feature>
<evidence type="ECO:0000256" key="6">
    <source>
        <dbReference type="ARBA" id="ARBA00022927"/>
    </source>
</evidence>
<evidence type="ECO:0000256" key="2">
    <source>
        <dbReference type="ARBA" id="ARBA00005982"/>
    </source>
</evidence>
<protein>
    <recommendedName>
        <fullName evidence="9">Oligopeptide transporter 1</fullName>
    </recommendedName>
</protein>
<reference evidence="11 12" key="1">
    <citation type="submission" date="2019-08" db="EMBL/GenBank/DDBJ databases">
        <title>Whole genome of Aphis craccivora.</title>
        <authorList>
            <person name="Voronova N.V."/>
            <person name="Shulinski R.S."/>
            <person name="Bandarenka Y.V."/>
            <person name="Zhorov D.G."/>
            <person name="Warner D."/>
        </authorList>
    </citation>
    <scope>NUCLEOTIDE SEQUENCE [LARGE SCALE GENOMIC DNA]</scope>
    <source>
        <strain evidence="11">180601</strain>
        <tissue evidence="11">Whole Body</tissue>
    </source>
</reference>
<dbReference type="SUPFAM" id="SSF103473">
    <property type="entry name" value="MFS general substrate transporter"/>
    <property type="match status" value="2"/>
</dbReference>
<comment type="subcellular location">
    <subcellularLocation>
        <location evidence="1">Membrane</location>
        <topology evidence="1">Multi-pass membrane protein</topology>
    </subcellularLocation>
</comment>
<comment type="caution">
    <text evidence="11">The sequence shown here is derived from an EMBL/GenBank/DDBJ whole genome shotgun (WGS) entry which is preliminary data.</text>
</comment>
<feature type="transmembrane region" description="Helical" evidence="10">
    <location>
        <begin position="862"/>
        <end position="879"/>
    </location>
</feature>
<feature type="transmembrane region" description="Helical" evidence="10">
    <location>
        <begin position="23"/>
        <end position="42"/>
    </location>
</feature>
<evidence type="ECO:0000256" key="7">
    <source>
        <dbReference type="ARBA" id="ARBA00022989"/>
    </source>
</evidence>
<feature type="transmembrane region" description="Helical" evidence="10">
    <location>
        <begin position="725"/>
        <end position="745"/>
    </location>
</feature>
<keyword evidence="12" id="KW-1185">Reference proteome</keyword>
<feature type="transmembrane region" description="Helical" evidence="10">
    <location>
        <begin position="785"/>
        <end position="810"/>
    </location>
</feature>
<gene>
    <name evidence="11" type="ORF">FWK35_00003727</name>
</gene>
<dbReference type="OrthoDB" id="8904098at2759"/>
<keyword evidence="4 10" id="KW-0812">Transmembrane</keyword>
<dbReference type="InterPro" id="IPR036259">
    <property type="entry name" value="MFS_trans_sf"/>
</dbReference>
<dbReference type="PROSITE" id="PS01022">
    <property type="entry name" value="PTR2_1"/>
    <property type="match status" value="1"/>
</dbReference>
<feature type="transmembrane region" description="Helical" evidence="10">
    <location>
        <begin position="110"/>
        <end position="133"/>
    </location>
</feature>
<evidence type="ECO:0000256" key="10">
    <source>
        <dbReference type="SAM" id="Phobius"/>
    </source>
</evidence>
<feature type="transmembrane region" description="Helical" evidence="10">
    <location>
        <begin position="346"/>
        <end position="365"/>
    </location>
</feature>